<dbReference type="SUPFAM" id="SSF47413">
    <property type="entry name" value="lambda repressor-like DNA-binding domains"/>
    <property type="match status" value="1"/>
</dbReference>
<keyword evidence="4" id="KW-1185">Reference proteome</keyword>
<dbReference type="EMBL" id="JACCBV010000001">
    <property type="protein sequence ID" value="NYE19551.1"/>
    <property type="molecule type" value="Genomic_DNA"/>
</dbReference>
<name>A0A7Y9KJD9_9MICO</name>
<feature type="domain" description="HTH cro/C1-type" evidence="2">
    <location>
        <begin position="15"/>
        <end position="69"/>
    </location>
</feature>
<dbReference type="RefSeq" id="WP_179488979.1">
    <property type="nucleotide sequence ID" value="NZ_JACCBV010000001.1"/>
</dbReference>
<dbReference type="CDD" id="cd00093">
    <property type="entry name" value="HTH_XRE"/>
    <property type="match status" value="1"/>
</dbReference>
<keyword evidence="3" id="KW-0223">Dioxygenase</keyword>
<dbReference type="SMART" id="SM00530">
    <property type="entry name" value="HTH_XRE"/>
    <property type="match status" value="1"/>
</dbReference>
<dbReference type="Gene3D" id="1.10.260.40">
    <property type="entry name" value="lambda repressor-like DNA-binding domains"/>
    <property type="match status" value="1"/>
</dbReference>
<evidence type="ECO:0000256" key="1">
    <source>
        <dbReference type="ARBA" id="ARBA00023125"/>
    </source>
</evidence>
<dbReference type="SUPFAM" id="SSF51182">
    <property type="entry name" value="RmlC-like cupins"/>
    <property type="match status" value="1"/>
</dbReference>
<dbReference type="Pfam" id="PF07883">
    <property type="entry name" value="Cupin_2"/>
    <property type="match status" value="1"/>
</dbReference>
<accession>A0A7Y9KJD9</accession>
<dbReference type="InterPro" id="IPR013096">
    <property type="entry name" value="Cupin_2"/>
</dbReference>
<organism evidence="3 4">
    <name type="scientific">Microbacterium immunditiarum</name>
    <dbReference type="NCBI Taxonomy" id="337480"/>
    <lineage>
        <taxon>Bacteria</taxon>
        <taxon>Bacillati</taxon>
        <taxon>Actinomycetota</taxon>
        <taxon>Actinomycetes</taxon>
        <taxon>Micrococcales</taxon>
        <taxon>Microbacteriaceae</taxon>
        <taxon>Microbacterium</taxon>
    </lineage>
</organism>
<dbReference type="CDD" id="cd02209">
    <property type="entry name" value="cupin_XRE_C"/>
    <property type="match status" value="1"/>
</dbReference>
<keyword evidence="1 3" id="KW-0238">DNA-binding</keyword>
<protein>
    <submittedName>
        <fullName evidence="3">Quercetin dioxygenase-like cupin family protein/DNA-binding XRE family transcriptional regulator</fullName>
    </submittedName>
</protein>
<dbReference type="GO" id="GO:0005829">
    <property type="term" value="C:cytosol"/>
    <property type="evidence" value="ECO:0007669"/>
    <property type="project" value="TreeGrafter"/>
</dbReference>
<dbReference type="InterPro" id="IPR011051">
    <property type="entry name" value="RmlC_Cupin_sf"/>
</dbReference>
<reference evidence="3 4" key="1">
    <citation type="submission" date="2020-07" db="EMBL/GenBank/DDBJ databases">
        <title>Sequencing the genomes of 1000 actinobacteria strains.</title>
        <authorList>
            <person name="Klenk H.-P."/>
        </authorList>
    </citation>
    <scope>NUCLEOTIDE SEQUENCE [LARGE SCALE GENOMIC DNA]</scope>
    <source>
        <strain evidence="3 4">DSM 24662</strain>
    </source>
</reference>
<dbReference type="InterPro" id="IPR001387">
    <property type="entry name" value="Cro/C1-type_HTH"/>
</dbReference>
<dbReference type="PANTHER" id="PTHR46797">
    <property type="entry name" value="HTH-TYPE TRANSCRIPTIONAL REGULATOR"/>
    <property type="match status" value="1"/>
</dbReference>
<dbReference type="AlphaFoldDB" id="A0A7Y9KJD9"/>
<dbReference type="Proteomes" id="UP000576969">
    <property type="component" value="Unassembled WGS sequence"/>
</dbReference>
<evidence type="ECO:0000313" key="3">
    <source>
        <dbReference type="EMBL" id="NYE19551.1"/>
    </source>
</evidence>
<dbReference type="InterPro" id="IPR050807">
    <property type="entry name" value="TransReg_Diox_bact_type"/>
</dbReference>
<comment type="caution">
    <text evidence="3">The sequence shown here is derived from an EMBL/GenBank/DDBJ whole genome shotgun (WGS) entry which is preliminary data.</text>
</comment>
<dbReference type="GO" id="GO:0051213">
    <property type="term" value="F:dioxygenase activity"/>
    <property type="evidence" value="ECO:0007669"/>
    <property type="project" value="UniProtKB-KW"/>
</dbReference>
<dbReference type="GO" id="GO:0003700">
    <property type="term" value="F:DNA-binding transcription factor activity"/>
    <property type="evidence" value="ECO:0007669"/>
    <property type="project" value="TreeGrafter"/>
</dbReference>
<dbReference type="GO" id="GO:0003677">
    <property type="term" value="F:DNA binding"/>
    <property type="evidence" value="ECO:0007669"/>
    <property type="project" value="UniProtKB-KW"/>
</dbReference>
<evidence type="ECO:0000259" key="2">
    <source>
        <dbReference type="PROSITE" id="PS50943"/>
    </source>
</evidence>
<gene>
    <name evidence="3" type="ORF">BJ991_001579</name>
</gene>
<dbReference type="PANTHER" id="PTHR46797:SF1">
    <property type="entry name" value="METHYLPHOSPHONATE SYNTHASE"/>
    <property type="match status" value="1"/>
</dbReference>
<proteinExistence type="predicted"/>
<dbReference type="InterPro" id="IPR010982">
    <property type="entry name" value="Lambda_DNA-bd_dom_sf"/>
</dbReference>
<dbReference type="Pfam" id="PF01381">
    <property type="entry name" value="HTH_3"/>
    <property type="match status" value="1"/>
</dbReference>
<dbReference type="Gene3D" id="2.60.120.10">
    <property type="entry name" value="Jelly Rolls"/>
    <property type="match status" value="1"/>
</dbReference>
<keyword evidence="3" id="KW-0560">Oxidoreductase</keyword>
<sequence length="210" mass="22667">MPDLDTPWNTVGERLRSARTTAGMSVRELARRIGVSASHVSQVERGIGAFSVPALYSVARELGVSMNELLDPPAAPSGSRAARRSTGRDLAVSGIVQRAADHPVIKLSSGPRWSRLTVVGEPDAEFLEVVYAAGTPAPADDIRHQGREYGVVISGRLNVLVDGAETILEPGDSIVFDSHLPHRFWNESDEDVRAIWFVRDRITGGSVPHA</sequence>
<evidence type="ECO:0000313" key="4">
    <source>
        <dbReference type="Proteomes" id="UP000576969"/>
    </source>
</evidence>
<dbReference type="InterPro" id="IPR014710">
    <property type="entry name" value="RmlC-like_jellyroll"/>
</dbReference>
<dbReference type="PROSITE" id="PS50943">
    <property type="entry name" value="HTH_CROC1"/>
    <property type="match status" value="1"/>
</dbReference>